<reference evidence="2" key="1">
    <citation type="submission" date="2021-08" db="EMBL/GenBank/DDBJ databases">
        <title>WGS assembly of Ceratopteris richardii.</title>
        <authorList>
            <person name="Marchant D.B."/>
            <person name="Chen G."/>
            <person name="Jenkins J."/>
            <person name="Shu S."/>
            <person name="Leebens-Mack J."/>
            <person name="Grimwood J."/>
            <person name="Schmutz J."/>
            <person name="Soltis P."/>
            <person name="Soltis D."/>
            <person name="Chen Z.-H."/>
        </authorList>
    </citation>
    <scope>NUCLEOTIDE SEQUENCE</scope>
    <source>
        <strain evidence="2">Whitten #5841</strain>
        <tissue evidence="2">Leaf</tissue>
    </source>
</reference>
<protein>
    <submittedName>
        <fullName evidence="2">Uncharacterized protein</fullName>
    </submittedName>
</protein>
<evidence type="ECO:0000256" key="1">
    <source>
        <dbReference type="SAM" id="MobiDB-lite"/>
    </source>
</evidence>
<comment type="caution">
    <text evidence="2">The sequence shown here is derived from an EMBL/GenBank/DDBJ whole genome shotgun (WGS) entry which is preliminary data.</text>
</comment>
<name>A0A8T2SFP8_CERRI</name>
<feature type="compositionally biased region" description="Gly residues" evidence="1">
    <location>
        <begin position="115"/>
        <end position="138"/>
    </location>
</feature>
<dbReference type="AlphaFoldDB" id="A0A8T2SFP8"/>
<feature type="compositionally biased region" description="Low complexity" evidence="1">
    <location>
        <begin position="139"/>
        <end position="152"/>
    </location>
</feature>
<dbReference type="EMBL" id="CM035426">
    <property type="protein sequence ID" value="KAH7316332.1"/>
    <property type="molecule type" value="Genomic_DNA"/>
</dbReference>
<keyword evidence="3" id="KW-1185">Reference proteome</keyword>
<feature type="region of interest" description="Disordered" evidence="1">
    <location>
        <begin position="111"/>
        <end position="178"/>
    </location>
</feature>
<feature type="compositionally biased region" description="Low complexity" evidence="1">
    <location>
        <begin position="165"/>
        <end position="178"/>
    </location>
</feature>
<gene>
    <name evidence="2" type="ORF">KP509_21G088800</name>
</gene>
<evidence type="ECO:0000313" key="2">
    <source>
        <dbReference type="EMBL" id="KAH7316332.1"/>
    </source>
</evidence>
<accession>A0A8T2SFP8</accession>
<feature type="compositionally biased region" description="Gly residues" evidence="1">
    <location>
        <begin position="153"/>
        <end position="164"/>
    </location>
</feature>
<dbReference type="Proteomes" id="UP000825935">
    <property type="component" value="Chromosome 21"/>
</dbReference>
<proteinExistence type="predicted"/>
<sequence>MVPLCSFQNKYSTPQQHTTLPSLITTKRLSNCLILKHQNAHMARNLQQLLLLCTSALLMYCYSQPLVLSSPLPRKLVQNGVDDAKTFFHLPIPFPFPFAFGGGGGATPAFEPFARGGGNTPTLGGDYGGGSPAGGSGSPSGSSDDAASSSSSSGGGGGDAGSSSGGAIASSSDTTSGN</sequence>
<organism evidence="2 3">
    <name type="scientific">Ceratopteris richardii</name>
    <name type="common">Triangle waterfern</name>
    <dbReference type="NCBI Taxonomy" id="49495"/>
    <lineage>
        <taxon>Eukaryota</taxon>
        <taxon>Viridiplantae</taxon>
        <taxon>Streptophyta</taxon>
        <taxon>Embryophyta</taxon>
        <taxon>Tracheophyta</taxon>
        <taxon>Polypodiopsida</taxon>
        <taxon>Polypodiidae</taxon>
        <taxon>Polypodiales</taxon>
        <taxon>Pteridineae</taxon>
        <taxon>Pteridaceae</taxon>
        <taxon>Parkerioideae</taxon>
        <taxon>Ceratopteris</taxon>
    </lineage>
</organism>
<evidence type="ECO:0000313" key="3">
    <source>
        <dbReference type="Proteomes" id="UP000825935"/>
    </source>
</evidence>